<evidence type="ECO:0000313" key="11">
    <source>
        <dbReference type="Proteomes" id="UP000006552"/>
    </source>
</evidence>
<evidence type="ECO:0000256" key="8">
    <source>
        <dbReference type="SAM" id="Phobius"/>
    </source>
</evidence>
<evidence type="ECO:0000259" key="9">
    <source>
        <dbReference type="PROSITE" id="PS51007"/>
    </source>
</evidence>
<dbReference type="PANTHER" id="PTHR35008:SF4">
    <property type="entry name" value="BLL4482 PROTEIN"/>
    <property type="match status" value="1"/>
</dbReference>
<keyword evidence="8" id="KW-0812">Transmembrane</keyword>
<dbReference type="SUPFAM" id="SSF46626">
    <property type="entry name" value="Cytochrome c"/>
    <property type="match status" value="1"/>
</dbReference>
<keyword evidence="5 6" id="KW-0408">Iron</keyword>
<gene>
    <name evidence="10" type="primary">cccA</name>
    <name evidence="10" type="ORF">ebA2883</name>
</gene>
<evidence type="ECO:0000256" key="3">
    <source>
        <dbReference type="ARBA" id="ARBA00022723"/>
    </source>
</evidence>
<keyword evidence="11" id="KW-1185">Reference proteome</keyword>
<dbReference type="PRINTS" id="PR00605">
    <property type="entry name" value="CYTCHROMECIC"/>
</dbReference>
<keyword evidence="8" id="KW-0472">Membrane</keyword>
<keyword evidence="2 6" id="KW-0349">Heme</keyword>
<protein>
    <submittedName>
        <fullName evidence="10">Probable cytochrome c subunit of cbb3 type cytochrome oxidase</fullName>
    </submittedName>
</protein>
<dbReference type="Gene3D" id="1.10.760.10">
    <property type="entry name" value="Cytochrome c-like domain"/>
    <property type="match status" value="1"/>
</dbReference>
<dbReference type="KEGG" id="eba:ebA2883"/>
<dbReference type="PROSITE" id="PS51007">
    <property type="entry name" value="CYTC"/>
    <property type="match status" value="1"/>
</dbReference>
<dbReference type="RefSeq" id="WP_011237463.1">
    <property type="nucleotide sequence ID" value="NC_006513.1"/>
</dbReference>
<dbReference type="InterPro" id="IPR051459">
    <property type="entry name" value="Cytochrome_c-type_DH"/>
</dbReference>
<sequence>MTDQSRNDIPQRREHPDPHEALNPVPAILLAMIALLLAWAVHYLYTAQPATDPALGDRRSVEILAALPAKAADGGQIFSANCAACHQAAGTGIPQVFPPLAGSEWVTGKEPALIQILLHGVAGSIEVGGVTYNGAMPAFGDKFDDAEIAALLSYIRGEWGNQAEPVTPESVQAQRAATADRTAPWNGGAELVQLK</sequence>
<feature type="transmembrane region" description="Helical" evidence="8">
    <location>
        <begin position="21"/>
        <end position="45"/>
    </location>
</feature>
<dbReference type="Proteomes" id="UP000006552">
    <property type="component" value="Chromosome"/>
</dbReference>
<keyword evidence="8" id="KW-1133">Transmembrane helix</keyword>
<evidence type="ECO:0000256" key="4">
    <source>
        <dbReference type="ARBA" id="ARBA00022982"/>
    </source>
</evidence>
<dbReference type="Pfam" id="PF00034">
    <property type="entry name" value="Cytochrom_C"/>
    <property type="match status" value="1"/>
</dbReference>
<dbReference type="GO" id="GO:0020037">
    <property type="term" value="F:heme binding"/>
    <property type="evidence" value="ECO:0007669"/>
    <property type="project" value="InterPro"/>
</dbReference>
<keyword evidence="4" id="KW-0249">Electron transport</keyword>
<evidence type="ECO:0000256" key="6">
    <source>
        <dbReference type="PROSITE-ProRule" id="PRU00433"/>
    </source>
</evidence>
<dbReference type="AlphaFoldDB" id="Q5P4L3"/>
<feature type="domain" description="Cytochrome c" evidence="9">
    <location>
        <begin position="69"/>
        <end position="159"/>
    </location>
</feature>
<evidence type="ECO:0000313" key="10">
    <source>
        <dbReference type="EMBL" id="CAI07749.1"/>
    </source>
</evidence>
<keyword evidence="3 6" id="KW-0479">Metal-binding</keyword>
<organism evidence="10 11">
    <name type="scientific">Aromatoleum aromaticum (strain DSM 19018 / LMG 30748 / EbN1)</name>
    <name type="common">Azoarcus sp. (strain EbN1)</name>
    <dbReference type="NCBI Taxonomy" id="76114"/>
    <lineage>
        <taxon>Bacteria</taxon>
        <taxon>Pseudomonadati</taxon>
        <taxon>Pseudomonadota</taxon>
        <taxon>Betaproteobacteria</taxon>
        <taxon>Rhodocyclales</taxon>
        <taxon>Rhodocyclaceae</taxon>
        <taxon>Aromatoleum</taxon>
    </lineage>
</organism>
<name>Q5P4L3_AROAE</name>
<evidence type="ECO:0000256" key="5">
    <source>
        <dbReference type="ARBA" id="ARBA00023004"/>
    </source>
</evidence>
<proteinExistence type="predicted"/>
<dbReference type="EMBL" id="CR555306">
    <property type="protein sequence ID" value="CAI07749.1"/>
    <property type="molecule type" value="Genomic_DNA"/>
</dbReference>
<reference evidence="10 11" key="1">
    <citation type="journal article" date="2005" name="Arch. Microbiol.">
        <title>The genome sequence of an anaerobic aromatic-degrading denitrifying bacterium, strain EbN1.</title>
        <authorList>
            <person name="Rabus R."/>
            <person name="Kube M."/>
            <person name="Heider J."/>
            <person name="Beck A."/>
            <person name="Heitmann K."/>
            <person name="Widdel F."/>
            <person name="Reinhardt R."/>
        </authorList>
    </citation>
    <scope>NUCLEOTIDE SEQUENCE [LARGE SCALE GENOMIC DNA]</scope>
    <source>
        <strain evidence="10 11">EbN1</strain>
    </source>
</reference>
<dbReference type="InterPro" id="IPR009056">
    <property type="entry name" value="Cyt_c-like_dom"/>
</dbReference>
<dbReference type="InterPro" id="IPR036909">
    <property type="entry name" value="Cyt_c-like_dom_sf"/>
</dbReference>
<dbReference type="InterPro" id="IPR008168">
    <property type="entry name" value="Cyt_C_IC"/>
</dbReference>
<dbReference type="PANTHER" id="PTHR35008">
    <property type="entry name" value="BLL4482 PROTEIN-RELATED"/>
    <property type="match status" value="1"/>
</dbReference>
<keyword evidence="1" id="KW-0813">Transport</keyword>
<dbReference type="eggNOG" id="COG2010">
    <property type="taxonomic scope" value="Bacteria"/>
</dbReference>
<dbReference type="OrthoDB" id="9809720at2"/>
<evidence type="ECO:0000256" key="7">
    <source>
        <dbReference type="SAM" id="MobiDB-lite"/>
    </source>
</evidence>
<dbReference type="STRING" id="76114.ebA2883"/>
<dbReference type="HOGENOM" id="CLU_093848_1_0_4"/>
<feature type="region of interest" description="Disordered" evidence="7">
    <location>
        <begin position="1"/>
        <end position="20"/>
    </location>
</feature>
<evidence type="ECO:0000256" key="2">
    <source>
        <dbReference type="ARBA" id="ARBA00022617"/>
    </source>
</evidence>
<dbReference type="GO" id="GO:0005506">
    <property type="term" value="F:iron ion binding"/>
    <property type="evidence" value="ECO:0007669"/>
    <property type="project" value="InterPro"/>
</dbReference>
<accession>Q5P4L3</accession>
<evidence type="ECO:0000256" key="1">
    <source>
        <dbReference type="ARBA" id="ARBA00022448"/>
    </source>
</evidence>
<dbReference type="GO" id="GO:0009055">
    <property type="term" value="F:electron transfer activity"/>
    <property type="evidence" value="ECO:0007669"/>
    <property type="project" value="InterPro"/>
</dbReference>